<evidence type="ECO:0000256" key="2">
    <source>
        <dbReference type="ARBA" id="ARBA00023315"/>
    </source>
</evidence>
<dbReference type="InterPro" id="IPR050832">
    <property type="entry name" value="Bact_Acetyltransf"/>
</dbReference>
<dbReference type="SUPFAM" id="SSF55729">
    <property type="entry name" value="Acyl-CoA N-acyltransferases (Nat)"/>
    <property type="match status" value="1"/>
</dbReference>
<keyword evidence="2" id="KW-0012">Acyltransferase</keyword>
<evidence type="ECO:0000256" key="1">
    <source>
        <dbReference type="ARBA" id="ARBA00022679"/>
    </source>
</evidence>
<organism evidence="4 5">
    <name type="scientific">Actinopolymorpha pittospori</name>
    <dbReference type="NCBI Taxonomy" id="648752"/>
    <lineage>
        <taxon>Bacteria</taxon>
        <taxon>Bacillati</taxon>
        <taxon>Actinomycetota</taxon>
        <taxon>Actinomycetes</taxon>
        <taxon>Propionibacteriales</taxon>
        <taxon>Actinopolymorphaceae</taxon>
        <taxon>Actinopolymorpha</taxon>
    </lineage>
</organism>
<comment type="caution">
    <text evidence="4">The sequence shown here is derived from an EMBL/GenBank/DDBJ whole genome shotgun (WGS) entry which is preliminary data.</text>
</comment>
<evidence type="ECO:0000313" key="4">
    <source>
        <dbReference type="EMBL" id="MBE1608611.1"/>
    </source>
</evidence>
<dbReference type="CDD" id="cd04301">
    <property type="entry name" value="NAT_SF"/>
    <property type="match status" value="1"/>
</dbReference>
<dbReference type="PROSITE" id="PS51186">
    <property type="entry name" value="GNAT"/>
    <property type="match status" value="1"/>
</dbReference>
<feature type="domain" description="N-acetyltransferase" evidence="3">
    <location>
        <begin position="6"/>
        <end position="151"/>
    </location>
</feature>
<dbReference type="InterPro" id="IPR016181">
    <property type="entry name" value="Acyl_CoA_acyltransferase"/>
</dbReference>
<evidence type="ECO:0000313" key="5">
    <source>
        <dbReference type="Proteomes" id="UP000638648"/>
    </source>
</evidence>
<dbReference type="PANTHER" id="PTHR43877">
    <property type="entry name" value="AMINOALKYLPHOSPHONATE N-ACETYLTRANSFERASE-RELATED-RELATED"/>
    <property type="match status" value="1"/>
</dbReference>
<accession>A0A927RKV6</accession>
<sequence>MSDVGVVVASFDSPAVQGLLAEWNHELGFVPKGGSTVEPSDFTAPNGAFFTAVCSEAPVGCGGLRTLSGTTGEVKRLFVRPEARGRGTGRVLLAALEEHAVILGMEAVRLDTDGGESRALALFRSAGYQPIADYNRNPYARHWFEKRPPMRSVDC</sequence>
<dbReference type="EMBL" id="JADBEM010000001">
    <property type="protein sequence ID" value="MBE1608611.1"/>
    <property type="molecule type" value="Genomic_DNA"/>
</dbReference>
<proteinExistence type="predicted"/>
<evidence type="ECO:0000259" key="3">
    <source>
        <dbReference type="PROSITE" id="PS51186"/>
    </source>
</evidence>
<gene>
    <name evidence="4" type="ORF">HEB94_005459</name>
</gene>
<dbReference type="InterPro" id="IPR000182">
    <property type="entry name" value="GNAT_dom"/>
</dbReference>
<keyword evidence="5" id="KW-1185">Reference proteome</keyword>
<dbReference type="GO" id="GO:0016747">
    <property type="term" value="F:acyltransferase activity, transferring groups other than amino-acyl groups"/>
    <property type="evidence" value="ECO:0007669"/>
    <property type="project" value="InterPro"/>
</dbReference>
<name>A0A927RKV6_9ACTN</name>
<dbReference type="Proteomes" id="UP000638648">
    <property type="component" value="Unassembled WGS sequence"/>
</dbReference>
<keyword evidence="1" id="KW-0808">Transferase</keyword>
<dbReference type="PANTHER" id="PTHR43877:SF2">
    <property type="entry name" value="AMINOALKYLPHOSPHONATE N-ACETYLTRANSFERASE-RELATED"/>
    <property type="match status" value="1"/>
</dbReference>
<dbReference type="Pfam" id="PF00583">
    <property type="entry name" value="Acetyltransf_1"/>
    <property type="match status" value="1"/>
</dbReference>
<protein>
    <submittedName>
        <fullName evidence="4">GNAT superfamily N-acetyltransferase</fullName>
    </submittedName>
</protein>
<dbReference type="RefSeq" id="WP_192752362.1">
    <property type="nucleotide sequence ID" value="NZ_BAABJL010000029.1"/>
</dbReference>
<dbReference type="AlphaFoldDB" id="A0A927RKV6"/>
<dbReference type="Gene3D" id="3.40.630.30">
    <property type="match status" value="1"/>
</dbReference>
<reference evidence="4" key="1">
    <citation type="submission" date="2020-10" db="EMBL/GenBank/DDBJ databases">
        <title>Sequencing the genomes of 1000 actinobacteria strains.</title>
        <authorList>
            <person name="Klenk H.-P."/>
        </authorList>
    </citation>
    <scope>NUCLEOTIDE SEQUENCE</scope>
    <source>
        <strain evidence="4">DSM 45354</strain>
    </source>
</reference>